<dbReference type="STRING" id="1088818.A0A2I0AV98"/>
<feature type="domain" description="C2H2-type" evidence="3">
    <location>
        <begin position="162"/>
        <end position="184"/>
    </location>
</feature>
<feature type="region of interest" description="Disordered" evidence="2">
    <location>
        <begin position="374"/>
        <end position="412"/>
    </location>
</feature>
<gene>
    <name evidence="4" type="ORF">AXF42_Ash019590</name>
</gene>
<protein>
    <recommendedName>
        <fullName evidence="3">C2H2-type domain-containing protein</fullName>
    </recommendedName>
</protein>
<name>A0A2I0AV98_9ASPA</name>
<feature type="compositionally biased region" description="Basic and acidic residues" evidence="2">
    <location>
        <begin position="374"/>
        <end position="391"/>
    </location>
</feature>
<proteinExistence type="predicted"/>
<organism evidence="4 5">
    <name type="scientific">Apostasia shenzhenica</name>
    <dbReference type="NCBI Taxonomy" id="1088818"/>
    <lineage>
        <taxon>Eukaryota</taxon>
        <taxon>Viridiplantae</taxon>
        <taxon>Streptophyta</taxon>
        <taxon>Embryophyta</taxon>
        <taxon>Tracheophyta</taxon>
        <taxon>Spermatophyta</taxon>
        <taxon>Magnoliopsida</taxon>
        <taxon>Liliopsida</taxon>
        <taxon>Asparagales</taxon>
        <taxon>Orchidaceae</taxon>
        <taxon>Apostasioideae</taxon>
        <taxon>Apostasia</taxon>
    </lineage>
</organism>
<dbReference type="Proteomes" id="UP000236161">
    <property type="component" value="Unassembled WGS sequence"/>
</dbReference>
<evidence type="ECO:0000256" key="1">
    <source>
        <dbReference type="PROSITE-ProRule" id="PRU00042"/>
    </source>
</evidence>
<evidence type="ECO:0000256" key="2">
    <source>
        <dbReference type="SAM" id="MobiDB-lite"/>
    </source>
</evidence>
<keyword evidence="1" id="KW-0479">Metal-binding</keyword>
<reference evidence="4 5" key="1">
    <citation type="journal article" date="2017" name="Nature">
        <title>The Apostasia genome and the evolution of orchids.</title>
        <authorList>
            <person name="Zhang G.Q."/>
            <person name="Liu K.W."/>
            <person name="Li Z."/>
            <person name="Lohaus R."/>
            <person name="Hsiao Y.Y."/>
            <person name="Niu S.C."/>
            <person name="Wang J.Y."/>
            <person name="Lin Y.C."/>
            <person name="Xu Q."/>
            <person name="Chen L.J."/>
            <person name="Yoshida K."/>
            <person name="Fujiwara S."/>
            <person name="Wang Z.W."/>
            <person name="Zhang Y.Q."/>
            <person name="Mitsuda N."/>
            <person name="Wang M."/>
            <person name="Liu G.H."/>
            <person name="Pecoraro L."/>
            <person name="Huang H.X."/>
            <person name="Xiao X.J."/>
            <person name="Lin M."/>
            <person name="Wu X.Y."/>
            <person name="Wu W.L."/>
            <person name="Chen Y.Y."/>
            <person name="Chang S.B."/>
            <person name="Sakamoto S."/>
            <person name="Ohme-Takagi M."/>
            <person name="Yagi M."/>
            <person name="Zeng S.J."/>
            <person name="Shen C.Y."/>
            <person name="Yeh C.M."/>
            <person name="Luo Y.B."/>
            <person name="Tsai W.C."/>
            <person name="Van de Peer Y."/>
            <person name="Liu Z.J."/>
        </authorList>
    </citation>
    <scope>NUCLEOTIDE SEQUENCE [LARGE SCALE GENOMIC DNA]</scope>
    <source>
        <strain evidence="5">cv. Shenzhen</strain>
        <tissue evidence="4">Stem</tissue>
    </source>
</reference>
<keyword evidence="1" id="KW-0862">Zinc</keyword>
<keyword evidence="1" id="KW-0863">Zinc-finger</keyword>
<dbReference type="GO" id="GO:0008270">
    <property type="term" value="F:zinc ion binding"/>
    <property type="evidence" value="ECO:0007669"/>
    <property type="project" value="UniProtKB-KW"/>
</dbReference>
<evidence type="ECO:0000259" key="3">
    <source>
        <dbReference type="PROSITE" id="PS50157"/>
    </source>
</evidence>
<dbReference type="InterPro" id="IPR013087">
    <property type="entry name" value="Znf_C2H2_type"/>
</dbReference>
<sequence length="798" mass="88971">MPTIKVRACATSNIINKEPKIVKQDKEEQAKVDNLIQQAMVNEPFLSYSRARDSPLHLIQLLHSFDQQGNGKPSKSPKGDNDVELKDNPLELFNGNKETANSFNNYGAHVKGIKNAYAPMQNLKIPDAVVAFAQAAAKASSDPEKLDISGWPFVSTSKTQLHKCDKCSREFCSSINYRRHIRVHRRSLNVAKDSPKNKDLLAAFWDKLSVEETKELVSLKNVFMEEVSGPTVIKALSTWLRWPGMFSSLSHVYIKAGLMLLEVVQASSSVFPISSQELFRLLDDASEKTFLCAGTALSLQKYVFDGEVTKNALEMKNLIACTSFLIEKELVKAWLVDKDAEALRCQKLLFEEEEAAQKRKAELLEKRRLKKLRQKEQKEKETLNGMKDDFKAPSPNSATCTGSTEASSPRASSEYCTSEASVNLDHQLLDSTALCGAEGELRLGLSLQNGNSEKNKIDQAQTRNYFSVPNAMTDGKNLRLPLDSDSVEQDVAYQTQLEIHHQQPNHVRLRVCYKPTRNIHEAIIADQPSSVRSSVSTRYINTRNVKAISQINGNKVWTIKSRPDDEEDGKNGRCMLDRELGDGPVVSHQTEVLIGSINVALGNDDGHHPYTILRPQFQENSTKLDSSLSSASQTTVKQWRPVSCHGNGVVIQNDSRDAKVDVPYCRSDEQTISDESCVASGLTSDTYFERCEGPMLFSSEVAKAFLTQRWKEAIARDDTVVASSSEAEAFRVHVETKDATASPQLASFHAENQPEWAKATDPIPAVSLKLKLNRPKAEKASKFKYVPKQKVNAAEEYN</sequence>
<dbReference type="OrthoDB" id="191139at2759"/>
<evidence type="ECO:0000313" key="5">
    <source>
        <dbReference type="Proteomes" id="UP000236161"/>
    </source>
</evidence>
<evidence type="ECO:0000313" key="4">
    <source>
        <dbReference type="EMBL" id="PKA59436.1"/>
    </source>
</evidence>
<dbReference type="PANTHER" id="PTHR36055">
    <property type="entry name" value="C2H2-LIKE ZINC FINGER PROTEIN"/>
    <property type="match status" value="1"/>
</dbReference>
<feature type="compositionally biased region" description="Polar residues" evidence="2">
    <location>
        <begin position="394"/>
        <end position="412"/>
    </location>
</feature>
<dbReference type="PROSITE" id="PS00028">
    <property type="entry name" value="ZINC_FINGER_C2H2_1"/>
    <property type="match status" value="1"/>
</dbReference>
<keyword evidence="5" id="KW-1185">Reference proteome</keyword>
<dbReference type="PROSITE" id="PS50157">
    <property type="entry name" value="ZINC_FINGER_C2H2_2"/>
    <property type="match status" value="1"/>
</dbReference>
<dbReference type="AlphaFoldDB" id="A0A2I0AV98"/>
<dbReference type="EMBL" id="KZ451949">
    <property type="protein sequence ID" value="PKA59436.1"/>
    <property type="molecule type" value="Genomic_DNA"/>
</dbReference>
<dbReference type="PANTHER" id="PTHR36055:SF1">
    <property type="entry name" value="C2H2-LIKE ZINC FINGER PROTEIN"/>
    <property type="match status" value="1"/>
</dbReference>
<accession>A0A2I0AV98</accession>